<evidence type="ECO:0000259" key="1">
    <source>
        <dbReference type="Pfam" id="PF00723"/>
    </source>
</evidence>
<dbReference type="InterPro" id="IPR011613">
    <property type="entry name" value="GH15-like"/>
</dbReference>
<evidence type="ECO:0000313" key="4">
    <source>
        <dbReference type="Proteomes" id="UP000542742"/>
    </source>
</evidence>
<sequence length="588" mass="64571">MSRRDAAGYADLRSYAAIGDLRTVALVATDGSVDWLPLPDLDAIPVFARLLDAAGGGSFLLAPADPFTTERRYLPGTAILVTTYTTERGVVEVTDSLNLGVTGRLPWSEFARVVTGVRGSVDMIWEIAPGTGLGTVSPWLQQTGSGPVLRMDAVTMAVRTQAAGDPVQHDRRIAARFTTAAGSEHLVALVAARSEPVRMADPAQILANVRHTRAAWERWSSQFTYDGPWRDEALRTMVMLKLLAHRQTGAIAAAATTSLPESATGGKNWDYRLAWLRDATYTLHCLLAYGEFEDVHASVTWLLRVARDHDGDLPVLARLDGTQPGPVIRHDVPGWRGIGPVVTGNPAAEQLQLGVYGDLFDLVRTYVHGGNVLDLDSARFLAGAADTVCDIWQRPDSGMWELPEIRHYTSSKMACWQALTYASELADNDHLPGNAQRWRDEAGRIRRWIDEHCWSPERRAYTWYAGTTELDTSVLLHARKGGFDAGERMSATVDALLAELSAGPLMYRFSGAREQEKTFTACAFWIVTSLVHLDRRAEALNRMDPLISLANDVGLWSEMIDEDDHSFWGNLPQALSHLALTTAITALS</sequence>
<dbReference type="PANTHER" id="PTHR31616:SF0">
    <property type="entry name" value="GLUCAN 1,4-ALPHA-GLUCOSIDASE"/>
    <property type="match status" value="1"/>
</dbReference>
<dbReference type="PANTHER" id="PTHR31616">
    <property type="entry name" value="TREHALASE"/>
    <property type="match status" value="1"/>
</dbReference>
<accession>A0A7W7CRG2</accession>
<dbReference type="Gene3D" id="1.50.10.10">
    <property type="match status" value="1"/>
</dbReference>
<proteinExistence type="predicted"/>
<dbReference type="GO" id="GO:0004553">
    <property type="term" value="F:hydrolase activity, hydrolyzing O-glycosyl compounds"/>
    <property type="evidence" value="ECO:0007669"/>
    <property type="project" value="TreeGrafter"/>
</dbReference>
<dbReference type="Pfam" id="PF00723">
    <property type="entry name" value="Glyco_hydro_15"/>
    <property type="match status" value="1"/>
</dbReference>
<dbReference type="EMBL" id="JACHMF010000001">
    <property type="protein sequence ID" value="MBB4693342.1"/>
    <property type="molecule type" value="Genomic_DNA"/>
</dbReference>
<dbReference type="InterPro" id="IPR008928">
    <property type="entry name" value="6-hairpin_glycosidase_sf"/>
</dbReference>
<gene>
    <name evidence="3" type="ORF">BKA14_003490</name>
</gene>
<dbReference type="Proteomes" id="UP000542742">
    <property type="component" value="Unassembled WGS sequence"/>
</dbReference>
<dbReference type="SUPFAM" id="SSF48208">
    <property type="entry name" value="Six-hairpin glycosidases"/>
    <property type="match status" value="1"/>
</dbReference>
<dbReference type="GO" id="GO:0005975">
    <property type="term" value="P:carbohydrate metabolic process"/>
    <property type="evidence" value="ECO:0007669"/>
    <property type="project" value="InterPro"/>
</dbReference>
<feature type="domain" description="GH15-like" evidence="1">
    <location>
        <begin position="230"/>
        <end position="536"/>
    </location>
</feature>
<evidence type="ECO:0000313" key="3">
    <source>
        <dbReference type="EMBL" id="MBB4693342.1"/>
    </source>
</evidence>
<dbReference type="InterPro" id="IPR045582">
    <property type="entry name" value="Trehalase-like_N"/>
</dbReference>
<dbReference type="Pfam" id="PF19291">
    <property type="entry name" value="TREH_N"/>
    <property type="match status" value="1"/>
</dbReference>
<organism evidence="3 4">
    <name type="scientific">Paractinoplanes abujensis</name>
    <dbReference type="NCBI Taxonomy" id="882441"/>
    <lineage>
        <taxon>Bacteria</taxon>
        <taxon>Bacillati</taxon>
        <taxon>Actinomycetota</taxon>
        <taxon>Actinomycetes</taxon>
        <taxon>Micromonosporales</taxon>
        <taxon>Micromonosporaceae</taxon>
        <taxon>Paractinoplanes</taxon>
    </lineage>
</organism>
<name>A0A7W7CRG2_9ACTN</name>
<reference evidence="3 4" key="1">
    <citation type="submission" date="2020-08" db="EMBL/GenBank/DDBJ databases">
        <title>Sequencing the genomes of 1000 actinobacteria strains.</title>
        <authorList>
            <person name="Klenk H.-P."/>
        </authorList>
    </citation>
    <scope>NUCLEOTIDE SEQUENCE [LARGE SCALE GENOMIC DNA]</scope>
    <source>
        <strain evidence="3 4">DSM 45518</strain>
    </source>
</reference>
<dbReference type="RefSeq" id="WP_184951972.1">
    <property type="nucleotide sequence ID" value="NZ_BOMC01000080.1"/>
</dbReference>
<feature type="domain" description="Trehalase-like N-terminal" evidence="2">
    <location>
        <begin position="17"/>
        <end position="146"/>
    </location>
</feature>
<protein>
    <submittedName>
        <fullName evidence="3">GH15 family glucan-1,4-alpha-glucosidase</fullName>
    </submittedName>
</protein>
<dbReference type="AlphaFoldDB" id="A0A7W7CRG2"/>
<keyword evidence="4" id="KW-1185">Reference proteome</keyword>
<comment type="caution">
    <text evidence="3">The sequence shown here is derived from an EMBL/GenBank/DDBJ whole genome shotgun (WGS) entry which is preliminary data.</text>
</comment>
<dbReference type="InterPro" id="IPR012341">
    <property type="entry name" value="6hp_glycosidase-like_sf"/>
</dbReference>
<evidence type="ECO:0000259" key="2">
    <source>
        <dbReference type="Pfam" id="PF19291"/>
    </source>
</evidence>